<reference evidence="1" key="1">
    <citation type="submission" date="2017-05" db="UniProtKB">
        <authorList>
            <consortium name="EnsemblMetazoa"/>
        </authorList>
    </citation>
    <scope>IDENTIFICATION</scope>
</reference>
<evidence type="ECO:0000313" key="1">
    <source>
        <dbReference type="EnsemblMetazoa" id="Aqu2.1.43934_001"/>
    </source>
</evidence>
<proteinExistence type="predicted"/>
<sequence>MNAVSIHGNEATPRVGIILPDVSYITTSIVSNGTPSVPRVGNETTANLFGMSNVTLWLVFSFICSSSSCFSANVVRLAVPGSPGCGPPVPLVALLPPVGSTTIGIGSVTSAL</sequence>
<organism evidence="1">
    <name type="scientific">Amphimedon queenslandica</name>
    <name type="common">Sponge</name>
    <dbReference type="NCBI Taxonomy" id="400682"/>
    <lineage>
        <taxon>Eukaryota</taxon>
        <taxon>Metazoa</taxon>
        <taxon>Porifera</taxon>
        <taxon>Demospongiae</taxon>
        <taxon>Heteroscleromorpha</taxon>
        <taxon>Haplosclerida</taxon>
        <taxon>Niphatidae</taxon>
        <taxon>Amphimedon</taxon>
    </lineage>
</organism>
<protein>
    <submittedName>
        <fullName evidence="1">Uncharacterized protein</fullName>
    </submittedName>
</protein>
<accession>A0A1X7VVN3</accession>
<dbReference type="EnsemblMetazoa" id="Aqu2.1.43934_001">
    <property type="protein sequence ID" value="Aqu2.1.43934_001"/>
    <property type="gene ID" value="Aqu2.1.43934"/>
</dbReference>
<dbReference type="InParanoid" id="A0A1X7VVN3"/>
<dbReference type="AlphaFoldDB" id="A0A1X7VVN3"/>
<name>A0A1X7VVN3_AMPQE</name>